<dbReference type="InterPro" id="IPR036527">
    <property type="entry name" value="SCP2_sterol-bd_dom_sf"/>
</dbReference>
<evidence type="ECO:0000313" key="1">
    <source>
        <dbReference type="EMBL" id="KPX03717.1"/>
    </source>
</evidence>
<evidence type="ECO:0008006" key="3">
    <source>
        <dbReference type="Google" id="ProtNLM"/>
    </source>
</evidence>
<keyword evidence="2" id="KW-1185">Reference proteome</keyword>
<dbReference type="PATRIC" id="fig|317659.3.peg.5359"/>
<evidence type="ECO:0000313" key="2">
    <source>
        <dbReference type="Proteomes" id="UP000051335"/>
    </source>
</evidence>
<reference evidence="1 2" key="1">
    <citation type="submission" date="2015-09" db="EMBL/GenBank/DDBJ databases">
        <title>Genome announcement of multiple Pseudomonas syringae strains.</title>
        <authorList>
            <person name="Thakur S."/>
            <person name="Wang P.W."/>
            <person name="Gong Y."/>
            <person name="Weir B.S."/>
            <person name="Guttman D.S."/>
        </authorList>
    </citation>
    <scope>NUCLEOTIDE SEQUENCE [LARGE SCALE GENOMIC DNA]</scope>
    <source>
        <strain evidence="1 2">ICMP17001</strain>
    </source>
</reference>
<name>A0A0P9SVL3_9PSED</name>
<proteinExistence type="predicted"/>
<protein>
    <recommendedName>
        <fullName evidence="3">Superfamily II DNA and RNA helicase</fullName>
    </recommendedName>
</protein>
<dbReference type="Gene3D" id="3.30.1050.10">
    <property type="entry name" value="SCP2 sterol-binding domain"/>
    <property type="match status" value="1"/>
</dbReference>
<sequence length="167" mass="18844">MFGNCFVPISLEILSFPKGFAPITRYTATPIPSRNLRVQRPCMKFRFLLWMLGLLMARASRNNPAFQQQLAGKDLTFQLQTADGKVARHFVVHDQRIRSASGTVAEPAFAIVFRDAAFGFDTLQAKNKQLAFMKGIQDKDIQIKGNPALVIWFQGLVKYLKPRKKAA</sequence>
<accession>A0A0P9SVL3</accession>
<comment type="caution">
    <text evidence="1">The sequence shown here is derived from an EMBL/GenBank/DDBJ whole genome shotgun (WGS) entry which is preliminary data.</text>
</comment>
<dbReference type="Proteomes" id="UP000051335">
    <property type="component" value="Unassembled WGS sequence"/>
</dbReference>
<gene>
    <name evidence="1" type="ORF">ALO75_03427</name>
</gene>
<organism evidence="1 2">
    <name type="scientific">Pseudomonas syringae pv. coryli</name>
    <dbReference type="NCBI Taxonomy" id="317659"/>
    <lineage>
        <taxon>Bacteria</taxon>
        <taxon>Pseudomonadati</taxon>
        <taxon>Pseudomonadota</taxon>
        <taxon>Gammaproteobacteria</taxon>
        <taxon>Pseudomonadales</taxon>
        <taxon>Pseudomonadaceae</taxon>
        <taxon>Pseudomonas</taxon>
    </lineage>
</organism>
<dbReference type="AlphaFoldDB" id="A0A0P9SVL3"/>
<dbReference type="EMBL" id="LJQC01000306">
    <property type="protein sequence ID" value="KPX03717.1"/>
    <property type="molecule type" value="Genomic_DNA"/>
</dbReference>